<feature type="transmembrane region" description="Helical" evidence="6">
    <location>
        <begin position="96"/>
        <end position="122"/>
    </location>
</feature>
<dbReference type="KEGG" id="amt:Amet_1615"/>
<feature type="transmembrane region" description="Helical" evidence="6">
    <location>
        <begin position="208"/>
        <end position="231"/>
    </location>
</feature>
<name>A6TNM4_ALKMQ</name>
<keyword evidence="2" id="KW-1003">Cell membrane</keyword>
<dbReference type="NCBIfam" id="NF037997">
    <property type="entry name" value="Na_Pi_symport"/>
    <property type="match status" value="1"/>
</dbReference>
<evidence type="ECO:0000256" key="5">
    <source>
        <dbReference type="ARBA" id="ARBA00023136"/>
    </source>
</evidence>
<dbReference type="HOGENOM" id="CLU_050150_0_0_9"/>
<dbReference type="Pfam" id="PF02690">
    <property type="entry name" value="Na_Pi_cotrans"/>
    <property type="match status" value="1"/>
</dbReference>
<gene>
    <name evidence="7" type="ordered locus">Amet_1615</name>
</gene>
<feature type="transmembrane region" description="Helical" evidence="6">
    <location>
        <begin position="282"/>
        <end position="306"/>
    </location>
</feature>
<feature type="transmembrane region" description="Helical" evidence="6">
    <location>
        <begin position="243"/>
        <end position="262"/>
    </location>
</feature>
<feature type="transmembrane region" description="Helical" evidence="6">
    <location>
        <begin position="49"/>
        <end position="75"/>
    </location>
</feature>
<dbReference type="GO" id="GO:0005436">
    <property type="term" value="F:sodium:phosphate symporter activity"/>
    <property type="evidence" value="ECO:0007669"/>
    <property type="project" value="InterPro"/>
</dbReference>
<evidence type="ECO:0000313" key="7">
    <source>
        <dbReference type="EMBL" id="ABR47792.1"/>
    </source>
</evidence>
<evidence type="ECO:0000256" key="3">
    <source>
        <dbReference type="ARBA" id="ARBA00022692"/>
    </source>
</evidence>
<reference evidence="8" key="1">
    <citation type="journal article" date="2016" name="Genome Announc.">
        <title>Complete genome sequence of Alkaliphilus metalliredigens strain QYMF, an alkaliphilic and metal-reducing bacterium isolated from borax-contaminated leachate ponds.</title>
        <authorList>
            <person name="Hwang C."/>
            <person name="Copeland A."/>
            <person name="Lucas S."/>
            <person name="Lapidus A."/>
            <person name="Barry K."/>
            <person name="Detter J.C."/>
            <person name="Glavina Del Rio T."/>
            <person name="Hammon N."/>
            <person name="Israni S."/>
            <person name="Dalin E."/>
            <person name="Tice H."/>
            <person name="Pitluck S."/>
            <person name="Chertkov O."/>
            <person name="Brettin T."/>
            <person name="Bruce D."/>
            <person name="Han C."/>
            <person name="Schmutz J."/>
            <person name="Larimer F."/>
            <person name="Land M.L."/>
            <person name="Hauser L."/>
            <person name="Kyrpides N."/>
            <person name="Mikhailova N."/>
            <person name="Ye Q."/>
            <person name="Zhou J."/>
            <person name="Richardson P."/>
            <person name="Fields M.W."/>
        </authorList>
    </citation>
    <scope>NUCLEOTIDE SEQUENCE [LARGE SCALE GENOMIC DNA]</scope>
    <source>
        <strain evidence="8">QYMF</strain>
    </source>
</reference>
<dbReference type="EMBL" id="CP000724">
    <property type="protein sequence ID" value="ABR47792.1"/>
    <property type="molecule type" value="Genomic_DNA"/>
</dbReference>
<feature type="transmembrane region" description="Helical" evidence="6">
    <location>
        <begin position="128"/>
        <end position="151"/>
    </location>
</feature>
<dbReference type="InterPro" id="IPR003841">
    <property type="entry name" value="Na/Pi_transpt"/>
</dbReference>
<sequence length="308" mass="33219">MHTMILGSLTGLGLFLLGMQFLTKGLNHLTSTRVKSLIQNIKIHPVVGVLIGALITGLLQSSSGATIIFVGLVEARLLTLHQVAPMIMGSNVGSTLTAQLIAFNLGQYAPIIFIIGIILTLFKNRRAIVVGQSAVGFALIFIGITFLSDTLQPLKDYLRFQQILATLGEKPVLGVLMGFSTTAIIQSSSTGIAILQSLAVNHVITIKSAITILLGQNVGTCVTTILASLPLSVSARRAAFIHFFYNLLGVIIFFPLIDWLAYFSMELSPIHPARQIANAHSLFNILCTLLFLPFSSFFVSLSNIVIKK</sequence>
<protein>
    <submittedName>
        <fullName evidence="7">Na+/Pi-cotransporter</fullName>
    </submittedName>
</protein>
<evidence type="ECO:0000256" key="2">
    <source>
        <dbReference type="ARBA" id="ARBA00022475"/>
    </source>
</evidence>
<organism evidence="7 8">
    <name type="scientific">Alkaliphilus metalliredigens (strain QYMF)</name>
    <dbReference type="NCBI Taxonomy" id="293826"/>
    <lineage>
        <taxon>Bacteria</taxon>
        <taxon>Bacillati</taxon>
        <taxon>Bacillota</taxon>
        <taxon>Clostridia</taxon>
        <taxon>Peptostreptococcales</taxon>
        <taxon>Natronincolaceae</taxon>
        <taxon>Alkaliphilus</taxon>
    </lineage>
</organism>
<comment type="subcellular location">
    <subcellularLocation>
        <location evidence="1">Cell membrane</location>
        <topology evidence="1">Multi-pass membrane protein</topology>
    </subcellularLocation>
</comment>
<proteinExistence type="predicted"/>
<dbReference type="eggNOG" id="COG1283">
    <property type="taxonomic scope" value="Bacteria"/>
</dbReference>
<accession>A6TNM4</accession>
<dbReference type="Proteomes" id="UP000001572">
    <property type="component" value="Chromosome"/>
</dbReference>
<evidence type="ECO:0000313" key="8">
    <source>
        <dbReference type="Proteomes" id="UP000001572"/>
    </source>
</evidence>
<evidence type="ECO:0000256" key="4">
    <source>
        <dbReference type="ARBA" id="ARBA00022989"/>
    </source>
</evidence>
<dbReference type="PANTHER" id="PTHR10010">
    <property type="entry name" value="SOLUTE CARRIER FAMILY 34 SODIUM PHOSPHATE , MEMBER 2-RELATED"/>
    <property type="match status" value="1"/>
</dbReference>
<evidence type="ECO:0000256" key="1">
    <source>
        <dbReference type="ARBA" id="ARBA00004651"/>
    </source>
</evidence>
<dbReference type="GO" id="GO:0044341">
    <property type="term" value="P:sodium-dependent phosphate transport"/>
    <property type="evidence" value="ECO:0007669"/>
    <property type="project" value="InterPro"/>
</dbReference>
<keyword evidence="8" id="KW-1185">Reference proteome</keyword>
<dbReference type="AlphaFoldDB" id="A6TNM4"/>
<dbReference type="PANTHER" id="PTHR10010:SF46">
    <property type="entry name" value="SODIUM-DEPENDENT PHOSPHATE TRANSPORT PROTEIN 2B"/>
    <property type="match status" value="1"/>
</dbReference>
<keyword evidence="4 6" id="KW-1133">Transmembrane helix</keyword>
<evidence type="ECO:0000256" key="6">
    <source>
        <dbReference type="SAM" id="Phobius"/>
    </source>
</evidence>
<keyword evidence="5 6" id="KW-0472">Membrane</keyword>
<dbReference type="GO" id="GO:0005886">
    <property type="term" value="C:plasma membrane"/>
    <property type="evidence" value="ECO:0007669"/>
    <property type="project" value="UniProtKB-SubCell"/>
</dbReference>
<keyword evidence="3 6" id="KW-0812">Transmembrane</keyword>